<dbReference type="Proteomes" id="UP000789366">
    <property type="component" value="Unassembled WGS sequence"/>
</dbReference>
<sequence>NTIEVTNSIDDNDTESMQIFKEYKAMLSDVLKIVQEQENANNIQWARSVQGSFKGIQNLVMDIQSYQ</sequence>
<dbReference type="EMBL" id="CAJVPW010059539">
    <property type="protein sequence ID" value="CAG8779664.1"/>
    <property type="molecule type" value="Genomic_DNA"/>
</dbReference>
<evidence type="ECO:0000313" key="2">
    <source>
        <dbReference type="Proteomes" id="UP000789366"/>
    </source>
</evidence>
<comment type="caution">
    <text evidence="1">The sequence shown here is derived from an EMBL/GenBank/DDBJ whole genome shotgun (WGS) entry which is preliminary data.</text>
</comment>
<proteinExistence type="predicted"/>
<evidence type="ECO:0000313" key="1">
    <source>
        <dbReference type="EMBL" id="CAG8779664.1"/>
    </source>
</evidence>
<organism evidence="1 2">
    <name type="scientific">Cetraspora pellucida</name>
    <dbReference type="NCBI Taxonomy" id="1433469"/>
    <lineage>
        <taxon>Eukaryota</taxon>
        <taxon>Fungi</taxon>
        <taxon>Fungi incertae sedis</taxon>
        <taxon>Mucoromycota</taxon>
        <taxon>Glomeromycotina</taxon>
        <taxon>Glomeromycetes</taxon>
        <taxon>Diversisporales</taxon>
        <taxon>Gigasporaceae</taxon>
        <taxon>Cetraspora</taxon>
    </lineage>
</organism>
<protein>
    <submittedName>
        <fullName evidence="1">11967_t:CDS:1</fullName>
    </submittedName>
</protein>
<reference evidence="1" key="1">
    <citation type="submission" date="2021-06" db="EMBL/GenBank/DDBJ databases">
        <authorList>
            <person name="Kallberg Y."/>
            <person name="Tangrot J."/>
            <person name="Rosling A."/>
        </authorList>
    </citation>
    <scope>NUCLEOTIDE SEQUENCE</scope>
    <source>
        <strain evidence="1">28 12/20/2015</strain>
    </source>
</reference>
<feature type="non-terminal residue" evidence="1">
    <location>
        <position position="1"/>
    </location>
</feature>
<name>A0ACA9R783_9GLOM</name>
<accession>A0ACA9R783</accession>
<gene>
    <name evidence="1" type="ORF">SPELUC_LOCUS16316</name>
</gene>
<keyword evidence="2" id="KW-1185">Reference proteome</keyword>